<reference evidence="4" key="2">
    <citation type="journal article" date="2019" name="IMA Fungus">
        <title>Genome sequencing and comparison of five Tilletia species to identify candidate genes for the detection of regulated species infecting wheat.</title>
        <authorList>
            <person name="Nguyen H.D.T."/>
            <person name="Sultana T."/>
            <person name="Kesanakurti P."/>
            <person name="Hambleton S."/>
        </authorList>
    </citation>
    <scope>NUCLEOTIDE SEQUENCE</scope>
    <source>
        <strain evidence="4">DAOMC 236426</strain>
    </source>
</reference>
<dbReference type="InterPro" id="IPR027193">
    <property type="entry name" value="Noc4"/>
</dbReference>
<feature type="compositionally biased region" description="Acidic residues" evidence="2">
    <location>
        <begin position="359"/>
        <end position="372"/>
    </location>
</feature>
<gene>
    <name evidence="4" type="ORF">A4X06_0g428</name>
</gene>
<evidence type="ECO:0000313" key="5">
    <source>
        <dbReference type="Proteomes" id="UP000077684"/>
    </source>
</evidence>
<dbReference type="Pfam" id="PF03914">
    <property type="entry name" value="CBF"/>
    <property type="match status" value="1"/>
</dbReference>
<proteinExistence type="inferred from homology"/>
<organism evidence="4 5">
    <name type="scientific">Tilletia controversa</name>
    <name type="common">dwarf bunt fungus</name>
    <dbReference type="NCBI Taxonomy" id="13291"/>
    <lineage>
        <taxon>Eukaryota</taxon>
        <taxon>Fungi</taxon>
        <taxon>Dikarya</taxon>
        <taxon>Basidiomycota</taxon>
        <taxon>Ustilaginomycotina</taxon>
        <taxon>Exobasidiomycetes</taxon>
        <taxon>Tilletiales</taxon>
        <taxon>Tilletiaceae</taxon>
        <taxon>Tilletia</taxon>
    </lineage>
</organism>
<dbReference type="Proteomes" id="UP000077684">
    <property type="component" value="Unassembled WGS sequence"/>
</dbReference>
<evidence type="ECO:0000256" key="2">
    <source>
        <dbReference type="SAM" id="MobiDB-lite"/>
    </source>
</evidence>
<comment type="similarity">
    <text evidence="1">Belongs to the CBF/MAK21 family.</text>
</comment>
<protein>
    <recommendedName>
        <fullName evidence="3">CCAAT-binding factor domain-containing protein</fullName>
    </recommendedName>
</protein>
<comment type="caution">
    <text evidence="4">The sequence shown here is derived from an EMBL/GenBank/DDBJ whole genome shotgun (WGS) entry which is preliminary data.</text>
</comment>
<dbReference type="GO" id="GO:0032040">
    <property type="term" value="C:small-subunit processome"/>
    <property type="evidence" value="ECO:0007669"/>
    <property type="project" value="TreeGrafter"/>
</dbReference>
<evidence type="ECO:0000256" key="1">
    <source>
        <dbReference type="ARBA" id="ARBA00007797"/>
    </source>
</evidence>
<feature type="domain" description="CCAAT-binding factor" evidence="3">
    <location>
        <begin position="532"/>
        <end position="680"/>
    </location>
</feature>
<evidence type="ECO:0000259" key="3">
    <source>
        <dbReference type="Pfam" id="PF03914"/>
    </source>
</evidence>
<reference evidence="4" key="1">
    <citation type="submission" date="2016-04" db="EMBL/GenBank/DDBJ databases">
        <authorList>
            <person name="Nguyen H.D."/>
            <person name="Samba Siva P."/>
            <person name="Cullis J."/>
            <person name="Levesque C.A."/>
            <person name="Hambleton S."/>
        </authorList>
    </citation>
    <scope>NUCLEOTIDE SEQUENCE</scope>
    <source>
        <strain evidence="4">DAOMC 236426</strain>
    </source>
</reference>
<evidence type="ECO:0000313" key="4">
    <source>
        <dbReference type="EMBL" id="KAE8255434.1"/>
    </source>
</evidence>
<dbReference type="PANTHER" id="PTHR12455">
    <property type="entry name" value="NUCLEOLAR COMPLEX PROTEIN 4"/>
    <property type="match status" value="1"/>
</dbReference>
<sequence length="876" mass="94427">MSSVKVNVNVNVKVKASKTGKAKAGSGSEDALGKVQSLQHALASTTDLNPLTDIIDLARSLAPNNDGSTNTNALHRALLVLAHALASLVAPPSSDTKKQNKHDRPVLLVPDQVDADGILTSAALPRAIASQLTKPERQVSEWLKERWNEAVHLLCALTAYPDEGVRSTALRQLFALQLAASTALSTHSSTASTSDAEDHADVQGSARWAPSPWRAIILALTAGPPLALEPSSNTLQRNPHVHPDLHGLFLDEMAEKYDDARYAFLRELRAILINPPASAIASHDALRSNALQLLIFLTAIPTEESHLNAFFVPALAKSSSSATKKKKKSSTKAGEKAKGKEVDGSEDEDAAPQPGQEGYADDMQDWFSDSDDDRPGSSNGARRAAQAEGSGTSGLGKAARDQRAKRKRKSTVPLSDAIHSLGAQKGVFANAWLALMLPRSMPVDTNTKKSNKSFGSITTATKPLGGTLTVAQTHQILLVLHSQILPHFTRPNLVHEFLVDCLNSGPTTPLELGHEGSMEVVSDASGANAATALLALHGLYVLILQHNLDYPDFFKRLYTLLLYTPHLLHMRYRSRFLRLLDTFLSSTLLPASLVASFAKRLGRMSLRASPAAAVCVVPLVWNLLKRHKNCLGMIHRDFGGDRLAVGPAGVPDPFDALESDPLKTGALDSSLWELAALGAHQAALQRQGISTTTTTSAHYHHATSTLSRILADPFLKERYELDDFLDVTYSTLFENESSRIMPSGGDEEVERRRRSKPIAVPAVRASLGDAQLERYERERAMVKEREKRLREEGEKDGAETEAGKEEGAEAGEQPAAAVPVPLTTNGLGFRGFATANVRAKRRKLASEAATGTAATATAVAADGDQEQDDVMDLWLF</sequence>
<feature type="compositionally biased region" description="Basic and acidic residues" evidence="2">
    <location>
        <begin position="333"/>
        <end position="343"/>
    </location>
</feature>
<keyword evidence="5" id="KW-1185">Reference proteome</keyword>
<dbReference type="PANTHER" id="PTHR12455:SF0">
    <property type="entry name" value="NUCLEOLAR COMPLEX PROTEIN 4 HOMOLOG"/>
    <property type="match status" value="1"/>
</dbReference>
<dbReference type="GO" id="GO:0030692">
    <property type="term" value="C:Noc4p-Nop14p complex"/>
    <property type="evidence" value="ECO:0007669"/>
    <property type="project" value="TreeGrafter"/>
</dbReference>
<feature type="region of interest" description="Disordered" evidence="2">
    <location>
        <begin position="784"/>
        <end position="824"/>
    </location>
</feature>
<accession>A0A8X7MZE5</accession>
<feature type="compositionally biased region" description="Basic and acidic residues" evidence="2">
    <location>
        <begin position="784"/>
        <end position="807"/>
    </location>
</feature>
<dbReference type="AlphaFoldDB" id="A0A8X7MZE5"/>
<dbReference type="InterPro" id="IPR005612">
    <property type="entry name" value="CCAAT-binding_factor"/>
</dbReference>
<dbReference type="GO" id="GO:0042254">
    <property type="term" value="P:ribosome biogenesis"/>
    <property type="evidence" value="ECO:0007669"/>
    <property type="project" value="InterPro"/>
</dbReference>
<dbReference type="EMBL" id="LWDE02000021">
    <property type="protein sequence ID" value="KAE8255434.1"/>
    <property type="molecule type" value="Genomic_DNA"/>
</dbReference>
<feature type="region of interest" description="Disordered" evidence="2">
    <location>
        <begin position="321"/>
        <end position="413"/>
    </location>
</feature>
<name>A0A8X7MZE5_9BASI</name>